<dbReference type="STRING" id="1199245.A359_07120"/>
<dbReference type="KEGG" id="sect:A359_07120"/>
<reference evidence="1 2" key="1">
    <citation type="journal article" date="2012" name="Mol. Biol. Evol.">
        <title>Genome reduction and co-evolution between the primary and secondary bacterial symbionts of psyllids.</title>
        <authorList>
            <person name="Sloan D.B."/>
            <person name="Moran N.A."/>
        </authorList>
    </citation>
    <scope>NUCLEOTIDE SEQUENCE [LARGE SCALE GENOMIC DNA]</scope>
    <source>
        <strain evidence="1">Ceuc_S</strain>
    </source>
</reference>
<dbReference type="HOGENOM" id="CLU_2958126_0_0_6"/>
<dbReference type="AlphaFoldDB" id="J3VSZ9"/>
<dbReference type="EMBL" id="CP003546">
    <property type="protein sequence ID" value="AFP85086.1"/>
    <property type="molecule type" value="Genomic_DNA"/>
</dbReference>
<name>J3VSZ9_9ENTR</name>
<sequence>MHVTCATIEQVNQHYARLHCTVKVAAACLQHIDKGAASAREHKHGSRCCNKTQCGCQIA</sequence>
<evidence type="ECO:0000313" key="1">
    <source>
        <dbReference type="EMBL" id="AFP85086.1"/>
    </source>
</evidence>
<protein>
    <submittedName>
        <fullName evidence="1">Uncharacterized protein</fullName>
    </submittedName>
</protein>
<accession>J3VSZ9</accession>
<proteinExistence type="predicted"/>
<organism evidence="1 2">
    <name type="scientific">secondary endosymbiont of Ctenarytaina eucalypti</name>
    <dbReference type="NCBI Taxonomy" id="1199245"/>
    <lineage>
        <taxon>Bacteria</taxon>
        <taxon>Pseudomonadati</taxon>
        <taxon>Pseudomonadota</taxon>
        <taxon>Gammaproteobacteria</taxon>
        <taxon>Enterobacterales</taxon>
        <taxon>Enterobacteriaceae</taxon>
        <taxon>aphid secondary symbionts</taxon>
    </lineage>
</organism>
<evidence type="ECO:0000313" key="2">
    <source>
        <dbReference type="Proteomes" id="UP000003936"/>
    </source>
</evidence>
<gene>
    <name evidence="1" type="ORF">A359_07120</name>
</gene>
<keyword evidence="2" id="KW-1185">Reference proteome</keyword>
<dbReference type="Proteomes" id="UP000003936">
    <property type="component" value="Chromosome"/>
</dbReference>